<dbReference type="KEGG" id="snep:Enr13x_58600"/>
<sequence>MSYADEIESGNSGSRSRRKTIVAIAVMVWVAIAVGLVFFAKTSVEGTRLVYQIEPSDVRADQIVSAVERRLDGFFDGAKVIRVVDDGTRLQIDLETTQSMQVDAIATMLHHEGHLRFLALAQPGRHNAVIDAARDQVDSGNLAREVRDESDASVGRWGLIDQTVDRATGWPKLKIEPKGLILRNSKTGALVDLASSLQTSQGQVEVGQWMFDNNVPGLDALVIVEPDLQLDGDSLSFAAMTEDANGQLAVSLEFTQQGSTALETLTKRYLPVGQRQTRLGIVFDDLLITAPNILQPIRKQAVITGDFEKAEIQAIIAVLKAGRLPIELPERPLKREPVRLTKPMLKWPL</sequence>
<dbReference type="Pfam" id="PF22599">
    <property type="entry name" value="SecDF_P1_head"/>
    <property type="match status" value="1"/>
</dbReference>
<protein>
    <submittedName>
        <fullName evidence="3">Preprotein translocase subunit SecD</fullName>
    </submittedName>
</protein>
<organism evidence="3 4">
    <name type="scientific">Stieleria neptunia</name>
    <dbReference type="NCBI Taxonomy" id="2527979"/>
    <lineage>
        <taxon>Bacteria</taxon>
        <taxon>Pseudomonadati</taxon>
        <taxon>Planctomycetota</taxon>
        <taxon>Planctomycetia</taxon>
        <taxon>Pirellulales</taxon>
        <taxon>Pirellulaceae</taxon>
        <taxon>Stieleria</taxon>
    </lineage>
</organism>
<proteinExistence type="predicted"/>
<evidence type="ECO:0000259" key="2">
    <source>
        <dbReference type="Pfam" id="PF22599"/>
    </source>
</evidence>
<dbReference type="RefSeq" id="WP_145390159.1">
    <property type="nucleotide sequence ID" value="NZ_CP037423.1"/>
</dbReference>
<dbReference type="AlphaFoldDB" id="A0A518HYM3"/>
<keyword evidence="4" id="KW-1185">Reference proteome</keyword>
<dbReference type="EMBL" id="CP037423">
    <property type="protein sequence ID" value="QDV45956.1"/>
    <property type="molecule type" value="Genomic_DNA"/>
</dbReference>
<dbReference type="Gene3D" id="3.30.1360.200">
    <property type="match status" value="1"/>
</dbReference>
<keyword evidence="1" id="KW-0812">Transmembrane</keyword>
<keyword evidence="1" id="KW-1133">Transmembrane helix</keyword>
<feature type="domain" description="SecDF P1 head subdomain" evidence="2">
    <location>
        <begin position="222"/>
        <end position="326"/>
    </location>
</feature>
<dbReference type="OrthoDB" id="240987at2"/>
<dbReference type="Proteomes" id="UP000319004">
    <property type="component" value="Chromosome"/>
</dbReference>
<reference evidence="3 4" key="1">
    <citation type="submission" date="2019-03" db="EMBL/GenBank/DDBJ databases">
        <title>Deep-cultivation of Planctomycetes and their phenomic and genomic characterization uncovers novel biology.</title>
        <authorList>
            <person name="Wiegand S."/>
            <person name="Jogler M."/>
            <person name="Boedeker C."/>
            <person name="Pinto D."/>
            <person name="Vollmers J."/>
            <person name="Rivas-Marin E."/>
            <person name="Kohn T."/>
            <person name="Peeters S.H."/>
            <person name="Heuer A."/>
            <person name="Rast P."/>
            <person name="Oberbeckmann S."/>
            <person name="Bunk B."/>
            <person name="Jeske O."/>
            <person name="Meyerdierks A."/>
            <person name="Storesund J.E."/>
            <person name="Kallscheuer N."/>
            <person name="Luecker S."/>
            <person name="Lage O.M."/>
            <person name="Pohl T."/>
            <person name="Merkel B.J."/>
            <person name="Hornburger P."/>
            <person name="Mueller R.-W."/>
            <person name="Bruemmer F."/>
            <person name="Labrenz M."/>
            <person name="Spormann A.M."/>
            <person name="Op den Camp H."/>
            <person name="Overmann J."/>
            <person name="Amann R."/>
            <person name="Jetten M.S.M."/>
            <person name="Mascher T."/>
            <person name="Medema M.H."/>
            <person name="Devos D.P."/>
            <person name="Kaster A.-K."/>
            <person name="Ovreas L."/>
            <person name="Rohde M."/>
            <person name="Galperin M.Y."/>
            <person name="Jogler C."/>
        </authorList>
    </citation>
    <scope>NUCLEOTIDE SEQUENCE [LARGE SCALE GENOMIC DNA]</scope>
    <source>
        <strain evidence="3 4">Enr13</strain>
    </source>
</reference>
<evidence type="ECO:0000256" key="1">
    <source>
        <dbReference type="SAM" id="Phobius"/>
    </source>
</evidence>
<name>A0A518HYM3_9BACT</name>
<evidence type="ECO:0000313" key="3">
    <source>
        <dbReference type="EMBL" id="QDV45956.1"/>
    </source>
</evidence>
<dbReference type="InterPro" id="IPR054384">
    <property type="entry name" value="SecDF_P1_head"/>
</dbReference>
<evidence type="ECO:0000313" key="4">
    <source>
        <dbReference type="Proteomes" id="UP000319004"/>
    </source>
</evidence>
<gene>
    <name evidence="3" type="ORF">Enr13x_58600</name>
</gene>
<feature type="transmembrane region" description="Helical" evidence="1">
    <location>
        <begin position="21"/>
        <end position="40"/>
    </location>
</feature>
<accession>A0A518HYM3</accession>
<keyword evidence="1" id="KW-0472">Membrane</keyword>